<dbReference type="EMBL" id="GBXM01079337">
    <property type="protein sequence ID" value="JAH29240.1"/>
    <property type="molecule type" value="Transcribed_RNA"/>
</dbReference>
<name>A0A0E9RLD0_ANGAN</name>
<protein>
    <submittedName>
        <fullName evidence="1">Uncharacterized protein</fullName>
    </submittedName>
</protein>
<proteinExistence type="predicted"/>
<accession>A0A0E9RLD0</accession>
<dbReference type="AlphaFoldDB" id="A0A0E9RLD0"/>
<reference evidence="1" key="1">
    <citation type="submission" date="2014-11" db="EMBL/GenBank/DDBJ databases">
        <authorList>
            <person name="Amaro Gonzalez C."/>
        </authorList>
    </citation>
    <scope>NUCLEOTIDE SEQUENCE</scope>
</reference>
<organism evidence="1">
    <name type="scientific">Anguilla anguilla</name>
    <name type="common">European freshwater eel</name>
    <name type="synonym">Muraena anguilla</name>
    <dbReference type="NCBI Taxonomy" id="7936"/>
    <lineage>
        <taxon>Eukaryota</taxon>
        <taxon>Metazoa</taxon>
        <taxon>Chordata</taxon>
        <taxon>Craniata</taxon>
        <taxon>Vertebrata</taxon>
        <taxon>Euteleostomi</taxon>
        <taxon>Actinopterygii</taxon>
        <taxon>Neopterygii</taxon>
        <taxon>Teleostei</taxon>
        <taxon>Anguilliformes</taxon>
        <taxon>Anguillidae</taxon>
        <taxon>Anguilla</taxon>
    </lineage>
</organism>
<reference evidence="1" key="2">
    <citation type="journal article" date="2015" name="Fish Shellfish Immunol.">
        <title>Early steps in the European eel (Anguilla anguilla)-Vibrio vulnificus interaction in the gills: Role of the RtxA13 toxin.</title>
        <authorList>
            <person name="Callol A."/>
            <person name="Pajuelo D."/>
            <person name="Ebbesson L."/>
            <person name="Teles M."/>
            <person name="MacKenzie S."/>
            <person name="Amaro C."/>
        </authorList>
    </citation>
    <scope>NUCLEOTIDE SEQUENCE</scope>
</reference>
<sequence>MYKMCYHFYMVKPKIYKKYQLIKSKNLNFNHITNVTLCSTEPNNGKHKMSLYPKH</sequence>
<evidence type="ECO:0000313" key="1">
    <source>
        <dbReference type="EMBL" id="JAH29240.1"/>
    </source>
</evidence>